<dbReference type="InterPro" id="IPR014942">
    <property type="entry name" value="AbiEii"/>
</dbReference>
<organism evidence="1 2">
    <name type="scientific">Limnobacter litoralis</name>
    <dbReference type="NCBI Taxonomy" id="481366"/>
    <lineage>
        <taxon>Bacteria</taxon>
        <taxon>Pseudomonadati</taxon>
        <taxon>Pseudomonadota</taxon>
        <taxon>Betaproteobacteria</taxon>
        <taxon>Burkholderiales</taxon>
        <taxon>Burkholderiaceae</taxon>
        <taxon>Limnobacter</taxon>
    </lineage>
</organism>
<dbReference type="Pfam" id="PF08843">
    <property type="entry name" value="AbiEii"/>
    <property type="match status" value="1"/>
</dbReference>
<comment type="caution">
    <text evidence="1">The sequence shown here is derived from an EMBL/GenBank/DDBJ whole genome shotgun (WGS) entry which is preliminary data.</text>
</comment>
<evidence type="ECO:0000313" key="1">
    <source>
        <dbReference type="EMBL" id="GLR27264.1"/>
    </source>
</evidence>
<proteinExistence type="predicted"/>
<protein>
    <submittedName>
        <fullName evidence="1">Uncharacterized protein</fullName>
    </submittedName>
</protein>
<evidence type="ECO:0000313" key="2">
    <source>
        <dbReference type="Proteomes" id="UP001156664"/>
    </source>
</evidence>
<accession>A0ABQ5YRN1</accession>
<sequence length="136" mass="15875">MTHKLIKHEEGALSVQTMDPTETLVEKALSFLRRYAQEEASFLRHEWDSALVRHIYDVHRIMKGDANSVAKARRIFKETLIDERIDWGSQFPEFALDPVHVLRVALHQSAVDLEIRAQYRVKLIPPIYDSKKKPEI</sequence>
<reference evidence="2" key="1">
    <citation type="journal article" date="2019" name="Int. J. Syst. Evol. Microbiol.">
        <title>The Global Catalogue of Microorganisms (GCM) 10K type strain sequencing project: providing services to taxonomists for standard genome sequencing and annotation.</title>
        <authorList>
            <consortium name="The Broad Institute Genomics Platform"/>
            <consortium name="The Broad Institute Genome Sequencing Center for Infectious Disease"/>
            <person name="Wu L."/>
            <person name="Ma J."/>
        </authorList>
    </citation>
    <scope>NUCLEOTIDE SEQUENCE [LARGE SCALE GENOMIC DNA]</scope>
    <source>
        <strain evidence="2">NBRC 105857</strain>
    </source>
</reference>
<dbReference type="EMBL" id="BSOJ01000029">
    <property type="protein sequence ID" value="GLR27264.1"/>
    <property type="molecule type" value="Genomic_DNA"/>
</dbReference>
<name>A0ABQ5YRN1_9BURK</name>
<keyword evidence="2" id="KW-1185">Reference proteome</keyword>
<gene>
    <name evidence="1" type="ORF">GCM10007875_23550</name>
</gene>
<dbReference type="RefSeq" id="WP_431310104.1">
    <property type="nucleotide sequence ID" value="NZ_BSOJ01000029.1"/>
</dbReference>
<dbReference type="Proteomes" id="UP001156664">
    <property type="component" value="Unassembled WGS sequence"/>
</dbReference>